<dbReference type="SUPFAM" id="SSF53822">
    <property type="entry name" value="Periplasmic binding protein-like I"/>
    <property type="match status" value="1"/>
</dbReference>
<protein>
    <recommendedName>
        <fullName evidence="5">Periplasmic binding protein domain-containing protein</fullName>
    </recommendedName>
</protein>
<keyword evidence="3 4" id="KW-0732">Signal</keyword>
<feature type="chain" id="PRO_5005489999" description="Periplasmic binding protein domain-containing protein" evidence="4">
    <location>
        <begin position="27"/>
        <end position="356"/>
    </location>
</feature>
<evidence type="ECO:0000256" key="3">
    <source>
        <dbReference type="ARBA" id="ARBA00022729"/>
    </source>
</evidence>
<evidence type="ECO:0000256" key="4">
    <source>
        <dbReference type="SAM" id="SignalP"/>
    </source>
</evidence>
<dbReference type="PANTHER" id="PTHR46847:SF1">
    <property type="entry name" value="D-ALLOSE-BINDING PERIPLASMIC PROTEIN-RELATED"/>
    <property type="match status" value="1"/>
</dbReference>
<evidence type="ECO:0000256" key="2">
    <source>
        <dbReference type="ARBA" id="ARBA00007639"/>
    </source>
</evidence>
<gene>
    <name evidence="6" type="ORF">MPL1032_30189</name>
</gene>
<evidence type="ECO:0000313" key="6">
    <source>
        <dbReference type="EMBL" id="CDX60329.1"/>
    </source>
</evidence>
<sequence length="356" mass="37042">MTFRRTTSTAMLAAMALAFGGSGAFADDITIGFVAHAQGDPFVQQIQDGAQAAASDLGVKLVTAQQAGGAPEGQLKLVQNFVNSGAQGIATSVPGESMAKSLNDIISGGVPMVQFNLLSKAVQAPYVGEKSVESGRLLGRMVLEKLGGESAKGTVVLGNCFPGFPVLENRARGVEESLAKASGIKVLGPFDVKVSAVDNYNHWEQLYSANPDAVALIGLCAPDVTSLGKLNAAHGDKFVAGGYDMTELNLKAIKEGHAYVTIGQSAFVQGYLPVALLVNAIKGGKKLAPGFYDAGSQIVTADKVDMGNGLKPISFDEAQKLAADPKATAEYYKPWTETLTAQMLSSEPKPISAESE</sequence>
<organism evidence="6 7">
    <name type="scientific">Mesorhizobium plurifarium</name>
    <dbReference type="NCBI Taxonomy" id="69974"/>
    <lineage>
        <taxon>Bacteria</taxon>
        <taxon>Pseudomonadati</taxon>
        <taxon>Pseudomonadota</taxon>
        <taxon>Alphaproteobacteria</taxon>
        <taxon>Hyphomicrobiales</taxon>
        <taxon>Phyllobacteriaceae</taxon>
        <taxon>Mesorhizobium</taxon>
    </lineage>
</organism>
<dbReference type="AlphaFoldDB" id="A0A0K2W3M3"/>
<dbReference type="GO" id="GO:0030313">
    <property type="term" value="C:cell envelope"/>
    <property type="evidence" value="ECO:0007669"/>
    <property type="project" value="UniProtKB-SubCell"/>
</dbReference>
<dbReference type="EMBL" id="CCND01000023">
    <property type="protein sequence ID" value="CDX60329.1"/>
    <property type="molecule type" value="Genomic_DNA"/>
</dbReference>
<proteinExistence type="inferred from homology"/>
<dbReference type="GO" id="GO:0030246">
    <property type="term" value="F:carbohydrate binding"/>
    <property type="evidence" value="ECO:0007669"/>
    <property type="project" value="UniProtKB-ARBA"/>
</dbReference>
<reference evidence="7" key="1">
    <citation type="submission" date="2014-08" db="EMBL/GenBank/DDBJ databases">
        <authorList>
            <person name="Edwards T."/>
        </authorList>
    </citation>
    <scope>NUCLEOTIDE SEQUENCE [LARGE SCALE GENOMIC DNA]</scope>
</reference>
<comment type="subcellular location">
    <subcellularLocation>
        <location evidence="1">Cell envelope</location>
    </subcellularLocation>
</comment>
<comment type="similarity">
    <text evidence="2">Belongs to the bacterial solute-binding protein 2 family.</text>
</comment>
<feature type="signal peptide" evidence="4">
    <location>
        <begin position="1"/>
        <end position="26"/>
    </location>
</feature>
<dbReference type="CDD" id="cd01536">
    <property type="entry name" value="PBP1_ABC_sugar_binding-like"/>
    <property type="match status" value="1"/>
</dbReference>
<dbReference type="Pfam" id="PF13407">
    <property type="entry name" value="Peripla_BP_4"/>
    <property type="match status" value="1"/>
</dbReference>
<accession>A0A0K2W3M3</accession>
<dbReference type="InterPro" id="IPR025997">
    <property type="entry name" value="SBP_2_dom"/>
</dbReference>
<evidence type="ECO:0000256" key="1">
    <source>
        <dbReference type="ARBA" id="ARBA00004196"/>
    </source>
</evidence>
<dbReference type="Gene3D" id="3.40.50.2300">
    <property type="match status" value="2"/>
</dbReference>
<dbReference type="InterPro" id="IPR028082">
    <property type="entry name" value="Peripla_BP_I"/>
</dbReference>
<evidence type="ECO:0000259" key="5">
    <source>
        <dbReference type="Pfam" id="PF13407"/>
    </source>
</evidence>
<dbReference type="Proteomes" id="UP000182888">
    <property type="component" value="Unassembled WGS sequence"/>
</dbReference>
<dbReference type="PANTHER" id="PTHR46847">
    <property type="entry name" value="D-ALLOSE-BINDING PERIPLASMIC PROTEIN-RELATED"/>
    <property type="match status" value="1"/>
</dbReference>
<feature type="domain" description="Periplasmic binding protein" evidence="5">
    <location>
        <begin position="31"/>
        <end position="284"/>
    </location>
</feature>
<evidence type="ECO:0000313" key="7">
    <source>
        <dbReference type="Proteomes" id="UP000182888"/>
    </source>
</evidence>
<name>A0A0K2W3M3_MESPL</name>